<evidence type="ECO:0000256" key="3">
    <source>
        <dbReference type="SAM" id="MobiDB-lite"/>
    </source>
</evidence>
<dbReference type="InterPro" id="IPR001079">
    <property type="entry name" value="Galectin_CRD"/>
</dbReference>
<gene>
    <name evidence="6" type="primary">Cnig_chr_II.g4935</name>
    <name evidence="5" type="synonym">Cnig_chr_II.g4667</name>
    <name evidence="5" type="ORF">B9Z55_004667</name>
    <name evidence="6" type="ORF">B9Z55_004935</name>
</gene>
<dbReference type="PROSITE" id="PS51304">
    <property type="entry name" value="GALECTIN"/>
    <property type="match status" value="1"/>
</dbReference>
<accession>A0A2G5UYP3</accession>
<dbReference type="InterPro" id="IPR013320">
    <property type="entry name" value="ConA-like_dom_sf"/>
</dbReference>
<dbReference type="Proteomes" id="UP000230233">
    <property type="component" value="Chromosome II"/>
</dbReference>
<feature type="domain" description="Galectin" evidence="4">
    <location>
        <begin position="87"/>
        <end position="226"/>
    </location>
</feature>
<evidence type="ECO:0000313" key="5">
    <source>
        <dbReference type="EMBL" id="PIC44228.1"/>
    </source>
</evidence>
<dbReference type="EMBL" id="PDUG01000002">
    <property type="protein sequence ID" value="PIC44228.1"/>
    <property type="molecule type" value="Genomic_DNA"/>
</dbReference>
<dbReference type="GO" id="GO:0030246">
    <property type="term" value="F:carbohydrate binding"/>
    <property type="evidence" value="ECO:0007669"/>
    <property type="project" value="UniProtKB-UniRule"/>
</dbReference>
<comment type="caution">
    <text evidence="6">The sequence shown here is derived from an EMBL/GenBank/DDBJ whole genome shotgun (WGS) entry which is preliminary data.</text>
</comment>
<dbReference type="Gene3D" id="2.60.120.200">
    <property type="match status" value="1"/>
</dbReference>
<proteinExistence type="predicted"/>
<evidence type="ECO:0000256" key="2">
    <source>
        <dbReference type="RuleBase" id="RU102079"/>
    </source>
</evidence>
<dbReference type="SUPFAM" id="SSF49899">
    <property type="entry name" value="Concanavalin A-like lectins/glucanases"/>
    <property type="match status" value="1"/>
</dbReference>
<reference evidence="6" key="2">
    <citation type="journal article" date="2018" name="Science">
        <title>Rapid genome shrinkage in a self-fertile nematode reveals sperm competition proteins.</title>
        <authorList>
            <person name="Yin D."/>
            <person name="Schwarz E.M."/>
            <person name="Thomas C.G."/>
            <person name="Felde R.L."/>
            <person name="Korf I.F."/>
            <person name="Cutter A.D."/>
            <person name="Schartner C.M."/>
            <person name="Ralston E.J."/>
            <person name="Meyer B.J."/>
            <person name="Haag E.S."/>
        </authorList>
    </citation>
    <scope>NUCLEOTIDE SEQUENCE</scope>
    <source>
        <strain evidence="6">JU1422</strain>
    </source>
</reference>
<dbReference type="OrthoDB" id="5858662at2759"/>
<keyword evidence="7" id="KW-1185">Reference proteome</keyword>
<name>A0A2G5UYP3_9PELO</name>
<protein>
    <recommendedName>
        <fullName evidence="2">Galectin</fullName>
    </recommendedName>
</protein>
<organism evidence="6 7">
    <name type="scientific">Caenorhabditis nigoni</name>
    <dbReference type="NCBI Taxonomy" id="1611254"/>
    <lineage>
        <taxon>Eukaryota</taxon>
        <taxon>Metazoa</taxon>
        <taxon>Ecdysozoa</taxon>
        <taxon>Nematoda</taxon>
        <taxon>Chromadorea</taxon>
        <taxon>Rhabditida</taxon>
        <taxon>Rhabditina</taxon>
        <taxon>Rhabditomorpha</taxon>
        <taxon>Rhabditoidea</taxon>
        <taxon>Rhabditidae</taxon>
        <taxon>Peloderinae</taxon>
        <taxon>Caenorhabditis</taxon>
    </lineage>
</organism>
<evidence type="ECO:0000313" key="7">
    <source>
        <dbReference type="Proteomes" id="UP000230233"/>
    </source>
</evidence>
<dbReference type="EMBL" id="PDUG01000002">
    <property type="protein sequence ID" value="PIC44629.1"/>
    <property type="molecule type" value="Genomic_DNA"/>
</dbReference>
<dbReference type="AlphaFoldDB" id="A0A2G5UYP3"/>
<reference evidence="7" key="1">
    <citation type="submission" date="2017-10" db="EMBL/GenBank/DDBJ databases">
        <title>Rapid genome shrinkage in a self-fertile nematode reveals novel sperm competition proteins.</title>
        <authorList>
            <person name="Yin D."/>
            <person name="Schwarz E.M."/>
            <person name="Thomas C.G."/>
            <person name="Felde R.L."/>
            <person name="Korf I.F."/>
            <person name="Cutter A.D."/>
            <person name="Schartner C.M."/>
            <person name="Ralston E.J."/>
            <person name="Meyer B.J."/>
            <person name="Haag E.S."/>
        </authorList>
    </citation>
    <scope>NUCLEOTIDE SEQUENCE [LARGE SCALE GENOMIC DNA]</scope>
    <source>
        <strain evidence="7">JU1422</strain>
    </source>
</reference>
<evidence type="ECO:0000313" key="6">
    <source>
        <dbReference type="EMBL" id="PIC44629.1"/>
    </source>
</evidence>
<evidence type="ECO:0000256" key="1">
    <source>
        <dbReference type="ARBA" id="ARBA00022734"/>
    </source>
</evidence>
<sequence>MFLKYVSLFILASYCFNNSSQRIPFRSIKHAATARELSDALSFVATEVRDNAQRTFQTNQASMTQSTFDYFGKGSAQLPIVANGFNLFYSEPIQLKEDSEISVDVLLETRFDIYLHTNQTGDQETVPFLMSMREDSAIVFNSYFNSKWDREERRTLPLISTRLLRINIKVSKNNYMSTIEECQFEECQESGWIKTFEHRLNFKTIEYLTIRGGTIKDLQIFDPTNHQEDEQYGEMNYEEEPNEEDVYENDQHEISYD</sequence>
<evidence type="ECO:0000259" key="4">
    <source>
        <dbReference type="PROSITE" id="PS51304"/>
    </source>
</evidence>
<feature type="compositionally biased region" description="Acidic residues" evidence="3">
    <location>
        <begin position="230"/>
        <end position="248"/>
    </location>
</feature>
<keyword evidence="1 2" id="KW-0430">Lectin</keyword>
<dbReference type="Pfam" id="PF00337">
    <property type="entry name" value="Gal-bind_lectin"/>
    <property type="match status" value="1"/>
</dbReference>
<feature type="region of interest" description="Disordered" evidence="3">
    <location>
        <begin position="227"/>
        <end position="257"/>
    </location>
</feature>